<reference evidence="1" key="1">
    <citation type="submission" date="2023-04" db="EMBL/GenBank/DDBJ databases">
        <title>Assessment of the microbiological origin of a defect in Grana Padano cheese.</title>
        <authorList>
            <person name="Zago M."/>
            <person name="Rossetti L."/>
            <person name="Bonvini B."/>
            <person name="Carminati D."/>
            <person name="Giraffa G."/>
        </authorList>
    </citation>
    <scope>NUCLEOTIDE SEQUENCE</scope>
    <source>
        <strain evidence="1">4990</strain>
    </source>
</reference>
<dbReference type="Gene3D" id="2.60.120.200">
    <property type="match status" value="1"/>
</dbReference>
<proteinExistence type="predicted"/>
<accession>A0AAE4JUD9</accession>
<comment type="caution">
    <text evidence="1">The sequence shown here is derived from an EMBL/GenBank/DDBJ whole genome shotgun (WGS) entry which is preliminary data.</text>
</comment>
<dbReference type="InterPro" id="IPR013320">
    <property type="entry name" value="ConA-like_dom_sf"/>
</dbReference>
<dbReference type="AlphaFoldDB" id="A0AAE4JUD9"/>
<evidence type="ECO:0000313" key="2">
    <source>
        <dbReference type="Proteomes" id="UP001182303"/>
    </source>
</evidence>
<sequence>MRCSLYIDNSSINLGNKFLDINNTLTFSFLIKINEYGVDSTLLAQNIDGAATYRTHVVIRQSGKLAVFIGNTSPEIVEGTNIVPLNKWVNISIVLAKTNLKIYVDGILDLERTVSNYYNDNTWLFAYQRGTKYFLKAYIDEFKIYNYAMTQEQIFKKLNKKENNYSQLLRYYKFDEVINSNGIKDSTGNYNIIINGFKSLSNDVPNLHSEKYLIKQENSYYSINNNYIDLGTIDNSEELNNIIDEYGYNDLSILTKELNNKRIPTRLQNDYYESFDINLNDIKDSITLVEENDKKYIEYDCDNYKISDKIKKINNAKFEVLMKE</sequence>
<dbReference type="Pfam" id="PF13385">
    <property type="entry name" value="Laminin_G_3"/>
    <property type="match status" value="1"/>
</dbReference>
<protein>
    <submittedName>
        <fullName evidence="1">LamG domain-containing protein</fullName>
    </submittedName>
</protein>
<dbReference type="RefSeq" id="WP_310944460.1">
    <property type="nucleotide sequence ID" value="NZ_JARUIS010000035.1"/>
</dbReference>
<organism evidence="1 2">
    <name type="scientific">Clostridium sporogenes</name>
    <dbReference type="NCBI Taxonomy" id="1509"/>
    <lineage>
        <taxon>Bacteria</taxon>
        <taxon>Bacillati</taxon>
        <taxon>Bacillota</taxon>
        <taxon>Clostridia</taxon>
        <taxon>Eubacteriales</taxon>
        <taxon>Clostridiaceae</taxon>
        <taxon>Clostridium</taxon>
    </lineage>
</organism>
<dbReference type="Proteomes" id="UP001182303">
    <property type="component" value="Unassembled WGS sequence"/>
</dbReference>
<gene>
    <name evidence="1" type="ORF">P9J83_16655</name>
</gene>
<evidence type="ECO:0000313" key="1">
    <source>
        <dbReference type="EMBL" id="MDS1005106.1"/>
    </source>
</evidence>
<dbReference type="EMBL" id="JARUIS010000035">
    <property type="protein sequence ID" value="MDS1005106.1"/>
    <property type="molecule type" value="Genomic_DNA"/>
</dbReference>
<name>A0AAE4JUD9_CLOSG</name>
<dbReference type="SUPFAM" id="SSF49899">
    <property type="entry name" value="Concanavalin A-like lectins/glucanases"/>
    <property type="match status" value="1"/>
</dbReference>